<dbReference type="PANTHER" id="PTHR10587:SF133">
    <property type="entry name" value="CHITIN DEACETYLASE 1-RELATED"/>
    <property type="match status" value="1"/>
</dbReference>
<proteinExistence type="predicted"/>
<organism evidence="4 5">
    <name type="scientific">Sphingobacterium zeae</name>
    <dbReference type="NCBI Taxonomy" id="1776859"/>
    <lineage>
        <taxon>Bacteria</taxon>
        <taxon>Pseudomonadati</taxon>
        <taxon>Bacteroidota</taxon>
        <taxon>Sphingobacteriia</taxon>
        <taxon>Sphingobacteriales</taxon>
        <taxon>Sphingobacteriaceae</taxon>
        <taxon>Sphingobacterium</taxon>
    </lineage>
</organism>
<dbReference type="Pfam" id="PF01522">
    <property type="entry name" value="Polysacc_deac_1"/>
    <property type="match status" value="1"/>
</dbReference>
<keyword evidence="1" id="KW-0479">Metal-binding</keyword>
<dbReference type="Proteomes" id="UP001244640">
    <property type="component" value="Unassembled WGS sequence"/>
</dbReference>
<evidence type="ECO:0000256" key="2">
    <source>
        <dbReference type="ARBA" id="ARBA00022801"/>
    </source>
</evidence>
<dbReference type="PROSITE" id="PS51677">
    <property type="entry name" value="NODB"/>
    <property type="match status" value="1"/>
</dbReference>
<protein>
    <submittedName>
        <fullName evidence="4">Peptidoglycan/xylan/chitin deacetylase (PgdA/CDA1 family)</fullName>
    </submittedName>
</protein>
<dbReference type="CDD" id="cd10917">
    <property type="entry name" value="CE4_NodB_like_6s_7s"/>
    <property type="match status" value="1"/>
</dbReference>
<dbReference type="InterPro" id="IPR002509">
    <property type="entry name" value="NODB_dom"/>
</dbReference>
<evidence type="ECO:0000313" key="4">
    <source>
        <dbReference type="EMBL" id="MDQ1148644.1"/>
    </source>
</evidence>
<evidence type="ECO:0000313" key="5">
    <source>
        <dbReference type="Proteomes" id="UP001244640"/>
    </source>
</evidence>
<dbReference type="InterPro" id="IPR050248">
    <property type="entry name" value="Polysacc_deacetylase_ArnD"/>
</dbReference>
<dbReference type="RefSeq" id="WP_307184646.1">
    <property type="nucleotide sequence ID" value="NZ_JAUTBA010000001.1"/>
</dbReference>
<reference evidence="4 5" key="1">
    <citation type="submission" date="2023-07" db="EMBL/GenBank/DDBJ databases">
        <title>Functional and genomic diversity of the sorghum phyllosphere microbiome.</title>
        <authorList>
            <person name="Shade A."/>
        </authorList>
    </citation>
    <scope>NUCLEOTIDE SEQUENCE [LARGE SCALE GENOMIC DNA]</scope>
    <source>
        <strain evidence="4 5">SORGH_AS_0892</strain>
    </source>
</reference>
<dbReference type="EMBL" id="JAUTBA010000001">
    <property type="protein sequence ID" value="MDQ1148644.1"/>
    <property type="molecule type" value="Genomic_DNA"/>
</dbReference>
<accession>A0ABU0U1F8</accession>
<dbReference type="InterPro" id="IPR011330">
    <property type="entry name" value="Glyco_hydro/deAcase_b/a-brl"/>
</dbReference>
<sequence length="211" mass="23903">MFTGHDLSEGTAEILTSLKHNGVKGSFFLTGDYLRNPTFKPYVRRMLTDGHFVSGHSDKHLLVSDWGSRDVLLVARDSFVSDLKANLNALQSAGIDSRNLAYYIPSYEWYTSETVNCAKAMGLSSVNYTPGIRTAADYTYPEIGTRYLSSEVILHNLWSYEARFGLNGFMLLIHMGTDDRRKDKLYHHLDDIIRILKGKGYQLVDVPELLK</sequence>
<dbReference type="Gene3D" id="3.20.20.370">
    <property type="entry name" value="Glycoside hydrolase/deacetylase"/>
    <property type="match status" value="1"/>
</dbReference>
<feature type="domain" description="NodB homology" evidence="3">
    <location>
        <begin position="1"/>
        <end position="204"/>
    </location>
</feature>
<dbReference type="SUPFAM" id="SSF88713">
    <property type="entry name" value="Glycoside hydrolase/deacetylase"/>
    <property type="match status" value="1"/>
</dbReference>
<dbReference type="PANTHER" id="PTHR10587">
    <property type="entry name" value="GLYCOSYL TRANSFERASE-RELATED"/>
    <property type="match status" value="1"/>
</dbReference>
<keyword evidence="5" id="KW-1185">Reference proteome</keyword>
<evidence type="ECO:0000256" key="1">
    <source>
        <dbReference type="ARBA" id="ARBA00022723"/>
    </source>
</evidence>
<keyword evidence="2" id="KW-0378">Hydrolase</keyword>
<name>A0ABU0U1F8_9SPHI</name>
<evidence type="ECO:0000259" key="3">
    <source>
        <dbReference type="PROSITE" id="PS51677"/>
    </source>
</evidence>
<gene>
    <name evidence="4" type="ORF">QE382_000628</name>
</gene>
<comment type="caution">
    <text evidence="4">The sequence shown here is derived from an EMBL/GenBank/DDBJ whole genome shotgun (WGS) entry which is preliminary data.</text>
</comment>